<dbReference type="EMBL" id="JACHVS010000002">
    <property type="protein sequence ID" value="MBB2996988.1"/>
    <property type="molecule type" value="Genomic_DNA"/>
</dbReference>
<protein>
    <recommendedName>
        <fullName evidence="1">Transposase IS204/IS1001/IS1096/IS1165 helix-turn-helix domain-containing protein</fullName>
    </recommendedName>
</protein>
<evidence type="ECO:0000259" key="1">
    <source>
        <dbReference type="Pfam" id="PF13542"/>
    </source>
</evidence>
<accession>A0A839QKQ9</accession>
<evidence type="ECO:0000313" key="2">
    <source>
        <dbReference type="EMBL" id="MBB2996988.1"/>
    </source>
</evidence>
<keyword evidence="3" id="KW-1185">Reference proteome</keyword>
<gene>
    <name evidence="2" type="ORF">E9229_003235</name>
</gene>
<dbReference type="InterPro" id="IPR032877">
    <property type="entry name" value="Transposase_HTH"/>
</dbReference>
<dbReference type="Proteomes" id="UP000523000">
    <property type="component" value="Unassembled WGS sequence"/>
</dbReference>
<name>A0A839QKQ9_9MICC</name>
<sequence length="42" mass="4839">MVQAVPFAHHGSRFTGDFEDLVVWLVTRTDKTSVCAFIRITW</sequence>
<feature type="domain" description="Transposase IS204/IS1001/IS1096/IS1165 helix-turn-helix" evidence="1">
    <location>
        <begin position="3"/>
        <end position="42"/>
    </location>
</feature>
<reference evidence="2 3" key="1">
    <citation type="submission" date="2020-08" db="EMBL/GenBank/DDBJ databases">
        <title>Sequencing the genomes of 1000 actinobacteria strains.</title>
        <authorList>
            <person name="Klenk H.-P."/>
        </authorList>
    </citation>
    <scope>NUCLEOTIDE SEQUENCE [LARGE SCALE GENOMIC DNA]</scope>
    <source>
        <strain evidence="2 3">DSM 22826</strain>
    </source>
</reference>
<comment type="caution">
    <text evidence="2">The sequence shown here is derived from an EMBL/GenBank/DDBJ whole genome shotgun (WGS) entry which is preliminary data.</text>
</comment>
<organism evidence="2 3">
    <name type="scientific">Paeniglutamicibacter cryotolerans</name>
    <dbReference type="NCBI Taxonomy" id="670079"/>
    <lineage>
        <taxon>Bacteria</taxon>
        <taxon>Bacillati</taxon>
        <taxon>Actinomycetota</taxon>
        <taxon>Actinomycetes</taxon>
        <taxon>Micrococcales</taxon>
        <taxon>Micrococcaceae</taxon>
        <taxon>Paeniglutamicibacter</taxon>
    </lineage>
</organism>
<dbReference type="Pfam" id="PF13542">
    <property type="entry name" value="HTH_Tnp_ISL3"/>
    <property type="match status" value="1"/>
</dbReference>
<proteinExistence type="predicted"/>
<evidence type="ECO:0000313" key="3">
    <source>
        <dbReference type="Proteomes" id="UP000523000"/>
    </source>
</evidence>
<dbReference type="AlphaFoldDB" id="A0A839QKQ9"/>